<reference evidence="2 3" key="2">
    <citation type="submission" date="2022-06" db="EMBL/GenBank/DDBJ databases">
        <title>Genomic Encyclopedia of Type Strains, Phase I: the one thousand microbial genomes (KMG-I) project.</title>
        <authorList>
            <person name="Kyrpides N."/>
        </authorList>
    </citation>
    <scope>NUCLEOTIDE SEQUENCE [LARGE SCALE GENOMIC DNA]</scope>
    <source>
        <strain evidence="2 3">DSM 43889</strain>
    </source>
</reference>
<reference evidence="2 3" key="1">
    <citation type="submission" date="2013-07" db="EMBL/GenBank/DDBJ databases">
        <authorList>
            <consortium name="DOE Joint Genome Institute"/>
            <person name="Reeve W."/>
            <person name="Huntemann M."/>
            <person name="Han J."/>
            <person name="Chen A."/>
            <person name="Kyrpides N."/>
            <person name="Mavromatis K."/>
            <person name="Markowitz V."/>
            <person name="Palaniappan K."/>
            <person name="Ivanova N."/>
            <person name="Schaumberg A."/>
            <person name="Pati A."/>
            <person name="Liolios K."/>
            <person name="Nordberg H.P."/>
            <person name="Cantor M.N."/>
            <person name="Hua S.X."/>
            <person name="Woyke T."/>
        </authorList>
    </citation>
    <scope>NUCLEOTIDE SEQUENCE [LARGE SCALE GENOMIC DNA]</scope>
    <source>
        <strain evidence="2 3">DSM 43889</strain>
    </source>
</reference>
<dbReference type="RefSeq" id="WP_026419613.1">
    <property type="nucleotide sequence ID" value="NZ_AUBJ02000001.1"/>
</dbReference>
<dbReference type="Pfam" id="PF10724">
    <property type="entry name" value="DUF2516"/>
    <property type="match status" value="1"/>
</dbReference>
<keyword evidence="1" id="KW-0812">Transmembrane</keyword>
<gene>
    <name evidence="2" type="ORF">G443_003570</name>
</gene>
<evidence type="ECO:0000313" key="2">
    <source>
        <dbReference type="EMBL" id="MCP2333300.1"/>
    </source>
</evidence>
<keyword evidence="1" id="KW-1133">Transmembrane helix</keyword>
<evidence type="ECO:0008006" key="4">
    <source>
        <dbReference type="Google" id="ProtNLM"/>
    </source>
</evidence>
<keyword evidence="1" id="KW-0472">Membrane</keyword>
<organism evidence="2 3">
    <name type="scientific">Actinoalloteichus caeruleus DSM 43889</name>
    <dbReference type="NCBI Taxonomy" id="1120930"/>
    <lineage>
        <taxon>Bacteria</taxon>
        <taxon>Bacillati</taxon>
        <taxon>Actinomycetota</taxon>
        <taxon>Actinomycetes</taxon>
        <taxon>Pseudonocardiales</taxon>
        <taxon>Pseudonocardiaceae</taxon>
        <taxon>Actinoalloteichus</taxon>
        <taxon>Actinoalloteichus cyanogriseus</taxon>
    </lineage>
</organism>
<keyword evidence="3" id="KW-1185">Reference proteome</keyword>
<comment type="caution">
    <text evidence="2">The sequence shown here is derived from an EMBL/GenBank/DDBJ whole genome shotgun (WGS) entry which is preliminary data.</text>
</comment>
<dbReference type="InterPro" id="IPR019662">
    <property type="entry name" value="DUF2516"/>
</dbReference>
<dbReference type="EMBL" id="AUBJ02000001">
    <property type="protein sequence ID" value="MCP2333300.1"/>
    <property type="molecule type" value="Genomic_DNA"/>
</dbReference>
<dbReference type="Proteomes" id="UP000791080">
    <property type="component" value="Unassembled WGS sequence"/>
</dbReference>
<protein>
    <recommendedName>
        <fullName evidence="4">DUF2516 family protein</fullName>
    </recommendedName>
</protein>
<evidence type="ECO:0000256" key="1">
    <source>
        <dbReference type="SAM" id="Phobius"/>
    </source>
</evidence>
<feature type="transmembrane region" description="Helical" evidence="1">
    <location>
        <begin position="12"/>
        <end position="31"/>
    </location>
</feature>
<evidence type="ECO:0000313" key="3">
    <source>
        <dbReference type="Proteomes" id="UP000791080"/>
    </source>
</evidence>
<name>A0ABT1JLC2_ACTCY</name>
<proteinExistence type="predicted"/>
<accession>A0ABT1JLC2</accession>
<feature type="transmembrane region" description="Helical" evidence="1">
    <location>
        <begin position="51"/>
        <end position="69"/>
    </location>
</feature>
<sequence length="103" mass="11148">MYQGHPALEPIAWILLAIKLAGIPVGAFAFLHAVTQRADAFVAADKLSKNAWMGITGGATLVLLLFHPIGLGTMFWIAGLVAALVYIVDVRPRITDVQRGPRW</sequence>